<keyword evidence="2" id="KW-0812">Transmembrane</keyword>
<evidence type="ECO:0000313" key="4">
    <source>
        <dbReference type="Proteomes" id="UP000622860"/>
    </source>
</evidence>
<organism evidence="3 4">
    <name type="scientific">Virgibacillus oceani</name>
    <dbReference type="NCBI Taxonomy" id="1479511"/>
    <lineage>
        <taxon>Bacteria</taxon>
        <taxon>Bacillati</taxon>
        <taxon>Bacillota</taxon>
        <taxon>Bacilli</taxon>
        <taxon>Bacillales</taxon>
        <taxon>Bacillaceae</taxon>
        <taxon>Virgibacillus</taxon>
    </lineage>
</organism>
<keyword evidence="2" id="KW-0472">Membrane</keyword>
<feature type="transmembrane region" description="Helical" evidence="2">
    <location>
        <begin position="42"/>
        <end position="63"/>
    </location>
</feature>
<name>A0A917H7S1_9BACI</name>
<sequence length="386" mass="44401">MPHCPYCGTKVKEDELYCINCGRQQPNDVYDRLGIKKQFNKLWYVPIFITIFLLFTSGIYYLFLQNKTAEAKELYEQGEKSALEGDYKEAKELFQDAFNHKQNMTEAKVSRDFMGNVQKLQAKLQDAQEQVENQEFQKALSFINEAEKLLKNFNGTIVTELINTIVSQRQSTKIEQLNYELQQSPTIDDLKILLWEADAIKNDEAKAITATIRNQIIDYSFSKASELLNKKQFSDASIMVDDGLKYAPESDKLQSLKTTIDKEKIAFETAQQQRIEQAISTAAEEQKLNENDAIELVSVKAESDEQGKLVVKGKVKSIATIPINSVQIEYSLATKNGEEFLTNEIYVYPDTLYPDETGKFEFTHFDIDKKEKDIDIKVNKIKWYTD</sequence>
<evidence type="ECO:0000313" key="3">
    <source>
        <dbReference type="EMBL" id="GGG70419.1"/>
    </source>
</evidence>
<reference evidence="3" key="1">
    <citation type="journal article" date="2014" name="Int. J. Syst. Evol. Microbiol.">
        <title>Complete genome sequence of Corynebacterium casei LMG S-19264T (=DSM 44701T), isolated from a smear-ripened cheese.</title>
        <authorList>
            <consortium name="US DOE Joint Genome Institute (JGI-PGF)"/>
            <person name="Walter F."/>
            <person name="Albersmeier A."/>
            <person name="Kalinowski J."/>
            <person name="Ruckert C."/>
        </authorList>
    </citation>
    <scope>NUCLEOTIDE SEQUENCE</scope>
    <source>
        <strain evidence="3">CGMCC 1.12754</strain>
    </source>
</reference>
<keyword evidence="4" id="KW-1185">Reference proteome</keyword>
<protein>
    <recommendedName>
        <fullName evidence="5">Zinc-ribbon domain-containing protein</fullName>
    </recommendedName>
</protein>
<evidence type="ECO:0008006" key="5">
    <source>
        <dbReference type="Google" id="ProtNLM"/>
    </source>
</evidence>
<keyword evidence="2" id="KW-1133">Transmembrane helix</keyword>
<dbReference type="AlphaFoldDB" id="A0A917H7S1"/>
<proteinExistence type="predicted"/>
<evidence type="ECO:0000256" key="1">
    <source>
        <dbReference type="SAM" id="Coils"/>
    </source>
</evidence>
<evidence type="ECO:0000256" key="2">
    <source>
        <dbReference type="SAM" id="Phobius"/>
    </source>
</evidence>
<comment type="caution">
    <text evidence="3">The sequence shown here is derived from an EMBL/GenBank/DDBJ whole genome shotgun (WGS) entry which is preliminary data.</text>
</comment>
<dbReference type="RefSeq" id="WP_188454635.1">
    <property type="nucleotide sequence ID" value="NZ_BMFR01000003.1"/>
</dbReference>
<reference evidence="3" key="2">
    <citation type="submission" date="2020-09" db="EMBL/GenBank/DDBJ databases">
        <authorList>
            <person name="Sun Q."/>
            <person name="Zhou Y."/>
        </authorList>
    </citation>
    <scope>NUCLEOTIDE SEQUENCE</scope>
    <source>
        <strain evidence="3">CGMCC 1.12754</strain>
    </source>
</reference>
<keyword evidence="1" id="KW-0175">Coiled coil</keyword>
<gene>
    <name evidence="3" type="ORF">GCM10011398_13140</name>
</gene>
<dbReference type="Proteomes" id="UP000622860">
    <property type="component" value="Unassembled WGS sequence"/>
</dbReference>
<dbReference type="EMBL" id="BMFR01000003">
    <property type="protein sequence ID" value="GGG70419.1"/>
    <property type="molecule type" value="Genomic_DNA"/>
</dbReference>
<feature type="coiled-coil region" evidence="1">
    <location>
        <begin position="110"/>
        <end position="137"/>
    </location>
</feature>
<accession>A0A917H7S1</accession>